<evidence type="ECO:0008006" key="4">
    <source>
        <dbReference type="Google" id="ProtNLM"/>
    </source>
</evidence>
<organism evidence="2 3">
    <name type="scientific">Rubellimicrobium rubrum</name>
    <dbReference type="NCBI Taxonomy" id="2585369"/>
    <lineage>
        <taxon>Bacteria</taxon>
        <taxon>Pseudomonadati</taxon>
        <taxon>Pseudomonadota</taxon>
        <taxon>Alphaproteobacteria</taxon>
        <taxon>Rhodobacterales</taxon>
        <taxon>Roseobacteraceae</taxon>
        <taxon>Rubellimicrobium</taxon>
    </lineage>
</organism>
<evidence type="ECO:0000313" key="3">
    <source>
        <dbReference type="Proteomes" id="UP000305887"/>
    </source>
</evidence>
<evidence type="ECO:0000313" key="2">
    <source>
        <dbReference type="EMBL" id="TNC46860.1"/>
    </source>
</evidence>
<dbReference type="AlphaFoldDB" id="A0A5C4MST1"/>
<sequence length="301" mass="32439">MVQAFDHPSASRDLDPFGLPGWSFRRGEAAPARASSWTWNDGCGTETGKAEDGPDRLVRTEGIASARVSFETRSVLVHDVDPEAEDELVAQWVGDHVAPRILSHLGHLVIHAGAVAPAPNSAVLFVAPSGHGKSTLTGYLHQTGWPLLGDDAVDLRHEDETVLARALYTRLKLLPDAWAQLYSQAGADSRPTGRKISVAVGNAASTPADLRLQGLFFLSDPCQAGKRRIARLPPSEVCIELLRSSFALDPADRMKAGQRMRLASLVANAVPGYALTYPRTFDELPLVRAMIAETIGLEGPR</sequence>
<dbReference type="InterPro" id="IPR027417">
    <property type="entry name" value="P-loop_NTPase"/>
</dbReference>
<dbReference type="Proteomes" id="UP000305887">
    <property type="component" value="Unassembled WGS sequence"/>
</dbReference>
<dbReference type="EMBL" id="VDFU01000031">
    <property type="protein sequence ID" value="TNC46860.1"/>
    <property type="molecule type" value="Genomic_DNA"/>
</dbReference>
<evidence type="ECO:0000256" key="1">
    <source>
        <dbReference type="SAM" id="MobiDB-lite"/>
    </source>
</evidence>
<gene>
    <name evidence="2" type="ORF">FHG66_17870</name>
</gene>
<name>A0A5C4MST1_9RHOB</name>
<accession>A0A5C4MST1</accession>
<keyword evidence="3" id="KW-1185">Reference proteome</keyword>
<protein>
    <recommendedName>
        <fullName evidence="4">HprK-related kinase A</fullName>
    </recommendedName>
</protein>
<dbReference type="OrthoDB" id="7871905at2"/>
<reference evidence="2 3" key="1">
    <citation type="submission" date="2019-06" db="EMBL/GenBank/DDBJ databases">
        <title>YIM 131921 draft genome.</title>
        <authorList>
            <person name="Jiang L."/>
        </authorList>
    </citation>
    <scope>NUCLEOTIDE SEQUENCE [LARGE SCALE GENOMIC DNA]</scope>
    <source>
        <strain evidence="2 3">YIM 131921</strain>
    </source>
</reference>
<feature type="region of interest" description="Disordered" evidence="1">
    <location>
        <begin position="35"/>
        <end position="54"/>
    </location>
</feature>
<dbReference type="RefSeq" id="WP_139078411.1">
    <property type="nucleotide sequence ID" value="NZ_VDFU01000031.1"/>
</dbReference>
<proteinExistence type="predicted"/>
<dbReference type="Gene3D" id="3.40.50.300">
    <property type="entry name" value="P-loop containing nucleotide triphosphate hydrolases"/>
    <property type="match status" value="1"/>
</dbReference>
<comment type="caution">
    <text evidence="2">The sequence shown here is derived from an EMBL/GenBank/DDBJ whole genome shotgun (WGS) entry which is preliminary data.</text>
</comment>
<dbReference type="SUPFAM" id="SSF53795">
    <property type="entry name" value="PEP carboxykinase-like"/>
    <property type="match status" value="1"/>
</dbReference>